<reference evidence="3 4" key="1">
    <citation type="submission" date="2019-07" db="EMBL/GenBank/DDBJ databases">
        <title>Full genome sequence of Humibacter sp. WJ7-1.</title>
        <authorList>
            <person name="Im W.-T."/>
        </authorList>
    </citation>
    <scope>NUCLEOTIDE SEQUENCE [LARGE SCALE GENOMIC DNA]</scope>
    <source>
        <strain evidence="3 4">WJ7-1</strain>
    </source>
</reference>
<dbReference type="Gene3D" id="3.30.530.20">
    <property type="match status" value="1"/>
</dbReference>
<name>A0A5B8M449_9MICO</name>
<evidence type="ECO:0000313" key="4">
    <source>
        <dbReference type="Proteomes" id="UP000320216"/>
    </source>
</evidence>
<organism evidence="3 4">
    <name type="scientific">Humibacter ginsenosidimutans</name>
    <dbReference type="NCBI Taxonomy" id="2599293"/>
    <lineage>
        <taxon>Bacteria</taxon>
        <taxon>Bacillati</taxon>
        <taxon>Actinomycetota</taxon>
        <taxon>Actinomycetes</taxon>
        <taxon>Micrococcales</taxon>
        <taxon>Microbacteriaceae</taxon>
        <taxon>Humibacter</taxon>
    </lineage>
</organism>
<protein>
    <submittedName>
        <fullName evidence="3">SRPBCC domain-containing protein</fullName>
    </submittedName>
</protein>
<dbReference type="OrthoDB" id="5185819at2"/>
<dbReference type="KEGG" id="huw:FPZ11_10100"/>
<comment type="similarity">
    <text evidence="1">Belongs to the AHA1 family.</text>
</comment>
<dbReference type="SUPFAM" id="SSF55961">
    <property type="entry name" value="Bet v1-like"/>
    <property type="match status" value="1"/>
</dbReference>
<dbReference type="AlphaFoldDB" id="A0A5B8M449"/>
<feature type="domain" description="Activator of Hsp90 ATPase homologue 1/2-like C-terminal" evidence="2">
    <location>
        <begin position="14"/>
        <end position="150"/>
    </location>
</feature>
<sequence>MTDTGIHLSRTLPAAPELVFRTLSEREHLMRWWGPPNCRVVECDVDFRVGGVWHYRLASADGTQHWSRAVYREIEPSRRIVYAETGSDAAGRVVHDRPASVGTISLTAVPTGTLLDVRLVFVSPLDRDRAVANGVVTGFTAALDQLEDMLAQPAR</sequence>
<evidence type="ECO:0000313" key="3">
    <source>
        <dbReference type="EMBL" id="QDZ15076.1"/>
    </source>
</evidence>
<dbReference type="RefSeq" id="WP_146320579.1">
    <property type="nucleotide sequence ID" value="NZ_CP042305.1"/>
</dbReference>
<dbReference type="InterPro" id="IPR013538">
    <property type="entry name" value="ASHA1/2-like_C"/>
</dbReference>
<dbReference type="Proteomes" id="UP000320216">
    <property type="component" value="Chromosome"/>
</dbReference>
<keyword evidence="4" id="KW-1185">Reference proteome</keyword>
<dbReference type="CDD" id="cd07814">
    <property type="entry name" value="SRPBCC_CalC_Aha1-like"/>
    <property type="match status" value="1"/>
</dbReference>
<dbReference type="Pfam" id="PF08327">
    <property type="entry name" value="AHSA1"/>
    <property type="match status" value="1"/>
</dbReference>
<proteinExistence type="inferred from homology"/>
<evidence type="ECO:0000256" key="1">
    <source>
        <dbReference type="ARBA" id="ARBA00006817"/>
    </source>
</evidence>
<accession>A0A5B8M449</accession>
<evidence type="ECO:0000259" key="2">
    <source>
        <dbReference type="Pfam" id="PF08327"/>
    </source>
</evidence>
<gene>
    <name evidence="3" type="ORF">FPZ11_10100</name>
</gene>
<dbReference type="InterPro" id="IPR023393">
    <property type="entry name" value="START-like_dom_sf"/>
</dbReference>
<dbReference type="EMBL" id="CP042305">
    <property type="protein sequence ID" value="QDZ15076.1"/>
    <property type="molecule type" value="Genomic_DNA"/>
</dbReference>